<proteinExistence type="inferred from homology"/>
<dbReference type="Pfam" id="PF02163">
    <property type="entry name" value="Peptidase_M50"/>
    <property type="match status" value="1"/>
</dbReference>
<evidence type="ECO:0000256" key="1">
    <source>
        <dbReference type="ARBA" id="ARBA00001947"/>
    </source>
</evidence>
<gene>
    <name evidence="13" type="ORF">BCR15_09210</name>
</gene>
<keyword evidence="8" id="KW-1133">Transmembrane helix</keyword>
<dbReference type="InterPro" id="IPR041489">
    <property type="entry name" value="PDZ_6"/>
</dbReference>
<dbReference type="GO" id="GO:0004222">
    <property type="term" value="F:metalloendopeptidase activity"/>
    <property type="evidence" value="ECO:0007669"/>
    <property type="project" value="InterPro"/>
</dbReference>
<evidence type="ECO:0000256" key="8">
    <source>
        <dbReference type="ARBA" id="ARBA00022989"/>
    </source>
</evidence>
<dbReference type="RefSeq" id="WP_068752567.1">
    <property type="nucleotide sequence ID" value="NZ_LR214441.1"/>
</dbReference>
<comment type="subcellular location">
    <subcellularLocation>
        <location evidence="2">Membrane</location>
        <topology evidence="2">Multi-pass membrane protein</topology>
    </subcellularLocation>
</comment>
<dbReference type="Gene3D" id="2.30.42.10">
    <property type="match status" value="1"/>
</dbReference>
<evidence type="ECO:0000256" key="5">
    <source>
        <dbReference type="ARBA" id="ARBA00022692"/>
    </source>
</evidence>
<comment type="similarity">
    <text evidence="3">Belongs to the peptidase M50B family.</text>
</comment>
<dbReference type="SUPFAM" id="SSF50156">
    <property type="entry name" value="PDZ domain-like"/>
    <property type="match status" value="1"/>
</dbReference>
<sequence>MTFLTTVLFAVLFFAAIMASIALHEIGHLVPAKLFGVRVSRYFVGFGRTLWSTRRGETEYGIKLLPLGGYVRLMGMYPPQGPRTGREGWLTRMADQARAVEYEEITPADRGRLLYEKKTWQKIVVMLGGPAMNLLLAFLIFLGITSAFGIYTPTLTVAAVSECVIAADRAERTCTGDDPPTPAVEAGIREGDRIVSFNAIEPADWDEVGELIRANGAGEARIVVERDGQRVELPTVSTVLNHVPDRLDPSRMVEAGFLGVTPVTEQRRGGVTETVEQMWQLTRQSVVALASFPVRVYNVAADLVTGQPRDINSPISIVGASRVAGEIGASDRLAADDKVASWLSLLGSVNLFLALFNLVPLLPLDGGHVAAAVWEWLKRVGARVAGRADPGPVDTAKGLPVTYVVGGFLLLGGGILILADLISPIQLL</sequence>
<keyword evidence="9" id="KW-0482">Metalloprotease</keyword>
<evidence type="ECO:0000259" key="12">
    <source>
        <dbReference type="Pfam" id="PF17820"/>
    </source>
</evidence>
<evidence type="ECO:0000313" key="13">
    <source>
        <dbReference type="EMBL" id="OCL31790.1"/>
    </source>
</evidence>
<evidence type="ECO:0000259" key="11">
    <source>
        <dbReference type="Pfam" id="PF02163"/>
    </source>
</evidence>
<accession>A0A1C0AIA1</accession>
<evidence type="ECO:0000256" key="7">
    <source>
        <dbReference type="ARBA" id="ARBA00022833"/>
    </source>
</evidence>
<evidence type="ECO:0000256" key="10">
    <source>
        <dbReference type="ARBA" id="ARBA00023136"/>
    </source>
</evidence>
<dbReference type="Pfam" id="PF17820">
    <property type="entry name" value="PDZ_6"/>
    <property type="match status" value="1"/>
</dbReference>
<keyword evidence="6" id="KW-0378">Hydrolase</keyword>
<keyword evidence="7" id="KW-0862">Zinc</keyword>
<organism evidence="13 14">
    <name type="scientific">Tessaracoccus lapidicaptus</name>
    <dbReference type="NCBI Taxonomy" id="1427523"/>
    <lineage>
        <taxon>Bacteria</taxon>
        <taxon>Bacillati</taxon>
        <taxon>Actinomycetota</taxon>
        <taxon>Actinomycetes</taxon>
        <taxon>Propionibacteriales</taxon>
        <taxon>Propionibacteriaceae</taxon>
        <taxon>Tessaracoccus</taxon>
    </lineage>
</organism>
<feature type="domain" description="Peptidase M50" evidence="11">
    <location>
        <begin position="13"/>
        <end position="379"/>
    </location>
</feature>
<dbReference type="CDD" id="cd06163">
    <property type="entry name" value="S2P-M50_PDZ_RseP-like"/>
    <property type="match status" value="1"/>
</dbReference>
<keyword evidence="10" id="KW-0472">Membrane</keyword>
<feature type="domain" description="PDZ" evidence="12">
    <location>
        <begin position="181"/>
        <end position="226"/>
    </location>
</feature>
<keyword evidence="14" id="KW-1185">Reference proteome</keyword>
<dbReference type="GO" id="GO:0006508">
    <property type="term" value="P:proteolysis"/>
    <property type="evidence" value="ECO:0007669"/>
    <property type="project" value="UniProtKB-KW"/>
</dbReference>
<dbReference type="GO" id="GO:0016020">
    <property type="term" value="C:membrane"/>
    <property type="evidence" value="ECO:0007669"/>
    <property type="project" value="UniProtKB-SubCell"/>
</dbReference>
<dbReference type="InterPro" id="IPR004387">
    <property type="entry name" value="Pept_M50_Zn"/>
</dbReference>
<evidence type="ECO:0000256" key="2">
    <source>
        <dbReference type="ARBA" id="ARBA00004141"/>
    </source>
</evidence>
<comment type="cofactor">
    <cofactor evidence="1">
        <name>Zn(2+)</name>
        <dbReference type="ChEBI" id="CHEBI:29105"/>
    </cofactor>
</comment>
<dbReference type="Proteomes" id="UP000093501">
    <property type="component" value="Unassembled WGS sequence"/>
</dbReference>
<evidence type="ECO:0000313" key="14">
    <source>
        <dbReference type="Proteomes" id="UP000093501"/>
    </source>
</evidence>
<protein>
    <submittedName>
        <fullName evidence="13">Peptidase</fullName>
    </submittedName>
</protein>
<dbReference type="PANTHER" id="PTHR42837:SF2">
    <property type="entry name" value="MEMBRANE METALLOPROTEASE ARASP2, CHLOROPLASTIC-RELATED"/>
    <property type="match status" value="1"/>
</dbReference>
<keyword evidence="5" id="KW-0812">Transmembrane</keyword>
<evidence type="ECO:0000256" key="6">
    <source>
        <dbReference type="ARBA" id="ARBA00022801"/>
    </source>
</evidence>
<keyword evidence="4" id="KW-0645">Protease</keyword>
<dbReference type="PANTHER" id="PTHR42837">
    <property type="entry name" value="REGULATOR OF SIGMA-E PROTEASE RSEP"/>
    <property type="match status" value="1"/>
</dbReference>
<reference evidence="14" key="1">
    <citation type="submission" date="2016-07" db="EMBL/GenBank/DDBJ databases">
        <authorList>
            <person name="Florea S."/>
            <person name="Webb J.S."/>
            <person name="Jaromczyk J."/>
            <person name="Schardl C.L."/>
        </authorList>
    </citation>
    <scope>NUCLEOTIDE SEQUENCE [LARGE SCALE GENOMIC DNA]</scope>
    <source>
        <strain evidence="14">IPBSL-7</strain>
    </source>
</reference>
<dbReference type="InterPro" id="IPR008915">
    <property type="entry name" value="Peptidase_M50"/>
</dbReference>
<name>A0A1C0AIA1_9ACTN</name>
<evidence type="ECO:0000256" key="4">
    <source>
        <dbReference type="ARBA" id="ARBA00022670"/>
    </source>
</evidence>
<evidence type="ECO:0000256" key="9">
    <source>
        <dbReference type="ARBA" id="ARBA00023049"/>
    </source>
</evidence>
<dbReference type="AlphaFoldDB" id="A0A1C0AIA1"/>
<dbReference type="EMBL" id="MBQD01000025">
    <property type="protein sequence ID" value="OCL31790.1"/>
    <property type="molecule type" value="Genomic_DNA"/>
</dbReference>
<evidence type="ECO:0000256" key="3">
    <source>
        <dbReference type="ARBA" id="ARBA00007931"/>
    </source>
</evidence>
<comment type="caution">
    <text evidence="13">The sequence shown here is derived from an EMBL/GenBank/DDBJ whole genome shotgun (WGS) entry which is preliminary data.</text>
</comment>
<dbReference type="InterPro" id="IPR036034">
    <property type="entry name" value="PDZ_sf"/>
</dbReference>